<evidence type="ECO:0000313" key="2">
    <source>
        <dbReference type="Proteomes" id="UP000502998"/>
    </source>
</evidence>
<dbReference type="AlphaFoldDB" id="A0A679IRR4"/>
<organism evidence="1 2">
    <name type="scientific">Enterococcus saigonensis</name>
    <dbReference type="NCBI Taxonomy" id="1805431"/>
    <lineage>
        <taxon>Bacteria</taxon>
        <taxon>Bacillati</taxon>
        <taxon>Bacillota</taxon>
        <taxon>Bacilli</taxon>
        <taxon>Lactobacillales</taxon>
        <taxon>Enterococcaceae</taxon>
        <taxon>Enterococcus</taxon>
    </lineage>
</organism>
<dbReference type="KEGG" id="esg:EsVE80_15800"/>
<name>A0A679IRR4_9ENTE</name>
<protein>
    <submittedName>
        <fullName evidence="1">Uncharacterized protein</fullName>
    </submittedName>
</protein>
<sequence length="85" mass="10216">MIEKIIQKRLGDLPQDILTAINSDFIFLVWPDKVQHFPARNWEMKHYQKTISKYFSTPQYTIFNNYSVVYEQNHELILILPGMKQ</sequence>
<dbReference type="EMBL" id="AP022822">
    <property type="protein sequence ID" value="BCA86057.1"/>
    <property type="molecule type" value="Genomic_DNA"/>
</dbReference>
<accession>A0A679IRR4</accession>
<gene>
    <name evidence="1" type="ORF">EsVE80_15800</name>
</gene>
<reference evidence="1 2" key="1">
    <citation type="submission" date="2020-02" db="EMBL/GenBank/DDBJ databases">
        <title>Characterization of vanA genotype vancomycin-resistant Enterococcus saigonensis VE80.</title>
        <authorList>
            <person name="Harada T."/>
            <person name="Motooka D."/>
            <person name="Nakamura S."/>
            <person name="Yamamoto Y."/>
            <person name="Kawahara R."/>
            <person name="Kawatsu K."/>
        </authorList>
    </citation>
    <scope>NUCLEOTIDE SEQUENCE [LARGE SCALE GENOMIC DNA]</scope>
    <source>
        <strain evidence="1 2">VE80</strain>
    </source>
</reference>
<keyword evidence="2" id="KW-1185">Reference proteome</keyword>
<evidence type="ECO:0000313" key="1">
    <source>
        <dbReference type="EMBL" id="BCA86057.1"/>
    </source>
</evidence>
<proteinExistence type="predicted"/>
<dbReference type="Proteomes" id="UP000502998">
    <property type="component" value="Chromosome"/>
</dbReference>
<dbReference type="RefSeq" id="WP_232061155.1">
    <property type="nucleotide sequence ID" value="NZ_AP022822.1"/>
</dbReference>